<gene>
    <name evidence="6" type="ORF">Ahy_A10g049645</name>
</gene>
<dbReference type="SUPFAM" id="SSF49899">
    <property type="entry name" value="Concanavalin A-like lectins/glucanases"/>
    <property type="match status" value="1"/>
</dbReference>
<keyword evidence="3" id="KW-0472">Membrane</keyword>
<dbReference type="PANTHER" id="PTHR32401">
    <property type="entry name" value="CONCANAVALIN A-LIKE LECTIN FAMILY PROTEIN"/>
    <property type="match status" value="1"/>
</dbReference>
<dbReference type="AlphaFoldDB" id="A0A445B7L9"/>
<dbReference type="OrthoDB" id="2019747at2759"/>
<evidence type="ECO:0000313" key="6">
    <source>
        <dbReference type="EMBL" id="RYR34662.1"/>
    </source>
</evidence>
<dbReference type="CDD" id="cd06899">
    <property type="entry name" value="lectin_legume_LecRK_Arcelin_ConA"/>
    <property type="match status" value="1"/>
</dbReference>
<keyword evidence="3" id="KW-1133">Transmembrane helix</keyword>
<evidence type="ECO:0000259" key="5">
    <source>
        <dbReference type="Pfam" id="PF00139"/>
    </source>
</evidence>
<dbReference type="Gene3D" id="2.60.120.200">
    <property type="match status" value="1"/>
</dbReference>
<dbReference type="InterPro" id="IPR019825">
    <property type="entry name" value="Lectin_legB_Mn/Ca_BS"/>
</dbReference>
<organism evidence="6 7">
    <name type="scientific">Arachis hypogaea</name>
    <name type="common">Peanut</name>
    <dbReference type="NCBI Taxonomy" id="3818"/>
    <lineage>
        <taxon>Eukaryota</taxon>
        <taxon>Viridiplantae</taxon>
        <taxon>Streptophyta</taxon>
        <taxon>Embryophyta</taxon>
        <taxon>Tracheophyta</taxon>
        <taxon>Spermatophyta</taxon>
        <taxon>Magnoliopsida</taxon>
        <taxon>eudicotyledons</taxon>
        <taxon>Gunneridae</taxon>
        <taxon>Pentapetalae</taxon>
        <taxon>rosids</taxon>
        <taxon>fabids</taxon>
        <taxon>Fabales</taxon>
        <taxon>Fabaceae</taxon>
        <taxon>Papilionoideae</taxon>
        <taxon>50 kb inversion clade</taxon>
        <taxon>dalbergioids sensu lato</taxon>
        <taxon>Dalbergieae</taxon>
        <taxon>Pterocarpus clade</taxon>
        <taxon>Arachis</taxon>
    </lineage>
</organism>
<name>A0A445B7L9_ARAHY</name>
<comment type="similarity">
    <text evidence="1">Belongs to the leguminous lectin family.</text>
</comment>
<dbReference type="InterPro" id="IPR013320">
    <property type="entry name" value="ConA-like_dom_sf"/>
</dbReference>
<keyword evidence="2" id="KW-0430">Lectin</keyword>
<reference evidence="6 7" key="1">
    <citation type="submission" date="2019-01" db="EMBL/GenBank/DDBJ databases">
        <title>Sequencing of cultivated peanut Arachis hypogaea provides insights into genome evolution and oil improvement.</title>
        <authorList>
            <person name="Chen X."/>
        </authorList>
    </citation>
    <scope>NUCLEOTIDE SEQUENCE [LARGE SCALE GENOMIC DNA]</scope>
    <source>
        <strain evidence="7">cv. Fuhuasheng</strain>
        <tissue evidence="6">Leaves</tissue>
    </source>
</reference>
<protein>
    <recommendedName>
        <fullName evidence="5">Legume lectin domain-containing protein</fullName>
    </recommendedName>
</protein>
<dbReference type="EMBL" id="SDMP01000010">
    <property type="protein sequence ID" value="RYR34662.1"/>
    <property type="molecule type" value="Genomic_DNA"/>
</dbReference>
<keyword evidence="4" id="KW-0732">Signal</keyword>
<evidence type="ECO:0000256" key="4">
    <source>
        <dbReference type="SAM" id="SignalP"/>
    </source>
</evidence>
<proteinExistence type="inferred from homology"/>
<feature type="transmembrane region" description="Helical" evidence="3">
    <location>
        <begin position="297"/>
        <end position="318"/>
    </location>
</feature>
<evidence type="ECO:0000313" key="7">
    <source>
        <dbReference type="Proteomes" id="UP000289738"/>
    </source>
</evidence>
<evidence type="ECO:0000256" key="1">
    <source>
        <dbReference type="ARBA" id="ARBA00007606"/>
    </source>
</evidence>
<keyword evidence="7" id="KW-1185">Reference proteome</keyword>
<dbReference type="STRING" id="3818.A0A445B7L9"/>
<feature type="signal peptide" evidence="4">
    <location>
        <begin position="1"/>
        <end position="24"/>
    </location>
</feature>
<dbReference type="InterPro" id="IPR050258">
    <property type="entry name" value="Leguminous_Lectin"/>
</dbReference>
<comment type="caution">
    <text evidence="6">The sequence shown here is derived from an EMBL/GenBank/DDBJ whole genome shotgun (WGS) entry which is preliminary data.</text>
</comment>
<dbReference type="InterPro" id="IPR001220">
    <property type="entry name" value="Legume_lectin_dom"/>
</dbReference>
<dbReference type="GO" id="GO:0030246">
    <property type="term" value="F:carbohydrate binding"/>
    <property type="evidence" value="ECO:0007669"/>
    <property type="project" value="UniProtKB-KW"/>
</dbReference>
<dbReference type="Gramene" id="arahy.Tifrunner.gnm2.ann2.Ah10g158000.1">
    <property type="protein sequence ID" value="arahy.Tifrunner.gnm2.ann2.Ah10g158000.1-CDS-1"/>
    <property type="gene ID" value="arahy.Tifrunner.gnm2.ann2.Ah10g158000"/>
</dbReference>
<dbReference type="Pfam" id="PF00139">
    <property type="entry name" value="Lectin_legB"/>
    <property type="match status" value="1"/>
</dbReference>
<sequence length="358" mass="38857">MRIMVTSLFIAIFITMFIISLTVSVQSSPSSQLPPVSVNHNNFDNDINLSGDAHAVKDRVSLTRPSQFSSGLLLRNTSITFSSASANASANTTGTSLSVEFSFSISPAATSEDGGSGFVLILFPGDFENVFSANYSFGISKEYSKNYVAVEFDTSQDDEFNDPNANHVGIDVGSLISVAIANVSDSDIVLNNGEKLKAWVDYVASSKNLEVRLCKSSENRPNDPIVSHKIDLAKLWGNEPVFVGLSASNDADSVQVVSVYTWKVVSSGDVAEREGARNVPAEEEKGSFGTLSVLAEVIFGTVCVALVAFVVLFLWAIFFQKHEEEQSFALGKRENLEYERIDVAVDKQSTEEIERLNS</sequence>
<feature type="domain" description="Legume lectin" evidence="5">
    <location>
        <begin position="38"/>
        <end position="273"/>
    </location>
</feature>
<dbReference type="Proteomes" id="UP000289738">
    <property type="component" value="Chromosome A10"/>
</dbReference>
<accession>A0A445B7L9</accession>
<dbReference type="PANTHER" id="PTHR32401:SF15">
    <property type="entry name" value="L-TYPE LECTIN-DOMAIN CONTAINING RECEPTOR KINASE VIII.2-LIKE"/>
    <property type="match status" value="1"/>
</dbReference>
<keyword evidence="3" id="KW-0812">Transmembrane</keyword>
<dbReference type="SMR" id="A0A445B7L9"/>
<evidence type="ECO:0000256" key="2">
    <source>
        <dbReference type="ARBA" id="ARBA00022734"/>
    </source>
</evidence>
<evidence type="ECO:0000256" key="3">
    <source>
        <dbReference type="SAM" id="Phobius"/>
    </source>
</evidence>
<dbReference type="PROSITE" id="PS00307">
    <property type="entry name" value="LECTIN_LEGUME_BETA"/>
    <property type="match status" value="1"/>
</dbReference>
<feature type="chain" id="PRO_5019056775" description="Legume lectin domain-containing protein" evidence="4">
    <location>
        <begin position="25"/>
        <end position="358"/>
    </location>
</feature>